<evidence type="ECO:0000313" key="2">
    <source>
        <dbReference type="Proteomes" id="UP000193411"/>
    </source>
</evidence>
<comment type="caution">
    <text evidence="1">The sequence shown here is derived from an EMBL/GenBank/DDBJ whole genome shotgun (WGS) entry which is preliminary data.</text>
</comment>
<evidence type="ECO:0000313" key="1">
    <source>
        <dbReference type="EMBL" id="ORZ33556.1"/>
    </source>
</evidence>
<keyword evidence="2" id="KW-1185">Reference proteome</keyword>
<proteinExistence type="predicted"/>
<dbReference type="Proteomes" id="UP000193411">
    <property type="component" value="Unassembled WGS sequence"/>
</dbReference>
<dbReference type="AlphaFoldDB" id="A0A1Y2HG39"/>
<organism evidence="1 2">
    <name type="scientific">Catenaria anguillulae PL171</name>
    <dbReference type="NCBI Taxonomy" id="765915"/>
    <lineage>
        <taxon>Eukaryota</taxon>
        <taxon>Fungi</taxon>
        <taxon>Fungi incertae sedis</taxon>
        <taxon>Blastocladiomycota</taxon>
        <taxon>Blastocladiomycetes</taxon>
        <taxon>Blastocladiales</taxon>
        <taxon>Catenariaceae</taxon>
        <taxon>Catenaria</taxon>
    </lineage>
</organism>
<accession>A0A1Y2HG39</accession>
<reference evidence="1 2" key="1">
    <citation type="submission" date="2016-07" db="EMBL/GenBank/DDBJ databases">
        <title>Pervasive Adenine N6-methylation of Active Genes in Fungi.</title>
        <authorList>
            <consortium name="DOE Joint Genome Institute"/>
            <person name="Mondo S.J."/>
            <person name="Dannebaum R.O."/>
            <person name="Kuo R.C."/>
            <person name="Labutti K."/>
            <person name="Haridas S."/>
            <person name="Kuo A."/>
            <person name="Salamov A."/>
            <person name="Ahrendt S.R."/>
            <person name="Lipzen A."/>
            <person name="Sullivan W."/>
            <person name="Andreopoulos W.B."/>
            <person name="Clum A."/>
            <person name="Lindquist E."/>
            <person name="Daum C."/>
            <person name="Ramamoorthy G.K."/>
            <person name="Gryganskyi A."/>
            <person name="Culley D."/>
            <person name="Magnuson J.K."/>
            <person name="James T.Y."/>
            <person name="O'Malley M.A."/>
            <person name="Stajich J.E."/>
            <person name="Spatafora J.W."/>
            <person name="Visel A."/>
            <person name="Grigoriev I.V."/>
        </authorList>
    </citation>
    <scope>NUCLEOTIDE SEQUENCE [LARGE SCALE GENOMIC DNA]</scope>
    <source>
        <strain evidence="1 2">PL171</strain>
    </source>
</reference>
<protein>
    <submittedName>
        <fullName evidence="1">Uncharacterized protein</fullName>
    </submittedName>
</protein>
<name>A0A1Y2HG39_9FUNG</name>
<sequence>MGFGLCALSRDLRSFSQKPKKKCLNSLIGAKHCAGFGWTNIVMTCGRARSLPRFLTSPH</sequence>
<dbReference type="EMBL" id="MCFL01000035">
    <property type="protein sequence ID" value="ORZ33556.1"/>
    <property type="molecule type" value="Genomic_DNA"/>
</dbReference>
<gene>
    <name evidence="1" type="ORF">BCR44DRAFT_1438205</name>
</gene>